<keyword evidence="3" id="KW-0378">Hydrolase</keyword>
<keyword evidence="7" id="KW-1185">Reference proteome</keyword>
<dbReference type="InterPro" id="IPR054579">
    <property type="entry name" value="GCE-like_dom"/>
</dbReference>
<name>A0A1G7KC53_9BACT</name>
<dbReference type="Pfam" id="PF22244">
    <property type="entry name" value="GCE_fung"/>
    <property type="match status" value="1"/>
</dbReference>
<dbReference type="OrthoDB" id="9809261at2"/>
<dbReference type="GO" id="GO:0052689">
    <property type="term" value="F:carboxylic ester hydrolase activity"/>
    <property type="evidence" value="ECO:0007669"/>
    <property type="project" value="UniProtKB-KW"/>
</dbReference>
<proteinExistence type="predicted"/>
<dbReference type="Gene3D" id="3.40.50.1820">
    <property type="entry name" value="alpha/beta hydrolase"/>
    <property type="match status" value="1"/>
</dbReference>
<evidence type="ECO:0000259" key="5">
    <source>
        <dbReference type="Pfam" id="PF22244"/>
    </source>
</evidence>
<evidence type="ECO:0000256" key="3">
    <source>
        <dbReference type="ARBA" id="ARBA00022801"/>
    </source>
</evidence>
<feature type="chain" id="PRO_5009241642" description="4-O-methyl-glucuronoyl methylesterase-like domain-containing protein" evidence="4">
    <location>
        <begin position="22"/>
        <end position="403"/>
    </location>
</feature>
<dbReference type="AlphaFoldDB" id="A0A1G7KC53"/>
<keyword evidence="2 4" id="KW-0732">Signal</keyword>
<evidence type="ECO:0000256" key="1">
    <source>
        <dbReference type="ARBA" id="ARBA00022487"/>
    </source>
</evidence>
<dbReference type="SUPFAM" id="SSF53474">
    <property type="entry name" value="alpha/beta-Hydrolases"/>
    <property type="match status" value="1"/>
</dbReference>
<keyword evidence="1" id="KW-0719">Serine esterase</keyword>
<protein>
    <recommendedName>
        <fullName evidence="5">4-O-methyl-glucuronoyl methylesterase-like domain-containing protein</fullName>
    </recommendedName>
</protein>
<dbReference type="Proteomes" id="UP000182427">
    <property type="component" value="Chromosome I"/>
</dbReference>
<gene>
    <name evidence="6" type="ORF">SAMN05444167_2129</name>
</gene>
<evidence type="ECO:0000313" key="6">
    <source>
        <dbReference type="EMBL" id="SDF34732.1"/>
    </source>
</evidence>
<evidence type="ECO:0000256" key="2">
    <source>
        <dbReference type="ARBA" id="ARBA00022729"/>
    </source>
</evidence>
<feature type="signal peptide" evidence="4">
    <location>
        <begin position="1"/>
        <end position="21"/>
    </location>
</feature>
<sequence length="403" mass="43949">MAFSWARVGLLVAGALLCAGAQKTNKDESKVQPYTLPSAFTTPDGKTVRTVKQWQKQRAYLLKLFADNEYGRMPGAPAGMHYRVDSVDRNALDGAAVRSDVSVFLGPSDGAPVMHVLLYLPTHVAGKVPVFVGLNFAVVPPLSADAATRKREEDRGPFAQLIAAGYGVATAWYGDLEADNPDGWKTGVRSTLAGPLHIQPQEWATLGVWAWGMSRIQDYLLTLPEVDTHRIIVVGHSRIGKAALWAGANDIRFAMVVLNDSGEGGAALARRDFGETTQILNTAFPHWFVARFRDFNNNAAAMPMDQHELLSLIAPRALYVASASDDWWSDPKGEFLSAQEAGKVYALYGLKGVTGSFPPPLDTSIGDHVGYHLRTGQHDMMPFDWSQYVAFANRNLKPTGSIH</sequence>
<dbReference type="InterPro" id="IPR029058">
    <property type="entry name" value="AB_hydrolase_fold"/>
</dbReference>
<organism evidence="6 7">
    <name type="scientific">Terriglobus roseus</name>
    <dbReference type="NCBI Taxonomy" id="392734"/>
    <lineage>
        <taxon>Bacteria</taxon>
        <taxon>Pseudomonadati</taxon>
        <taxon>Acidobacteriota</taxon>
        <taxon>Terriglobia</taxon>
        <taxon>Terriglobales</taxon>
        <taxon>Acidobacteriaceae</taxon>
        <taxon>Terriglobus</taxon>
    </lineage>
</organism>
<feature type="domain" description="4-O-methyl-glucuronoyl methylesterase-like" evidence="5">
    <location>
        <begin position="201"/>
        <end position="349"/>
    </location>
</feature>
<dbReference type="RefSeq" id="WP_083345107.1">
    <property type="nucleotide sequence ID" value="NZ_LT629690.1"/>
</dbReference>
<evidence type="ECO:0000256" key="4">
    <source>
        <dbReference type="SAM" id="SignalP"/>
    </source>
</evidence>
<accession>A0A1G7KC53</accession>
<dbReference type="EMBL" id="LT629690">
    <property type="protein sequence ID" value="SDF34732.1"/>
    <property type="molecule type" value="Genomic_DNA"/>
</dbReference>
<evidence type="ECO:0000313" key="7">
    <source>
        <dbReference type="Proteomes" id="UP000182427"/>
    </source>
</evidence>
<reference evidence="6 7" key="1">
    <citation type="submission" date="2016-10" db="EMBL/GenBank/DDBJ databases">
        <authorList>
            <person name="de Groot N.N."/>
        </authorList>
    </citation>
    <scope>NUCLEOTIDE SEQUENCE [LARGE SCALE GENOMIC DNA]</scope>
    <source>
        <strain evidence="6 7">GAS232</strain>
    </source>
</reference>